<reference evidence="1" key="1">
    <citation type="submission" date="2023-04" db="EMBL/GenBank/DDBJ databases">
        <title>Phytophthora lilii NBRC 32176.</title>
        <authorList>
            <person name="Ichikawa N."/>
            <person name="Sato H."/>
            <person name="Tonouchi N."/>
        </authorList>
    </citation>
    <scope>NUCLEOTIDE SEQUENCE</scope>
    <source>
        <strain evidence="1">NBRC 32176</strain>
    </source>
</reference>
<dbReference type="OrthoDB" id="19885at2759"/>
<proteinExistence type="predicted"/>
<accession>A0A9W6WUS2</accession>
<keyword evidence="2" id="KW-1185">Reference proteome</keyword>
<name>A0A9W6WUS2_9STRA</name>
<dbReference type="EMBL" id="BSXW01000269">
    <property type="protein sequence ID" value="GMF17046.1"/>
    <property type="molecule type" value="Genomic_DNA"/>
</dbReference>
<evidence type="ECO:0000313" key="2">
    <source>
        <dbReference type="Proteomes" id="UP001165083"/>
    </source>
</evidence>
<protein>
    <submittedName>
        <fullName evidence="1">Unnamed protein product</fullName>
    </submittedName>
</protein>
<comment type="caution">
    <text evidence="1">The sequence shown here is derived from an EMBL/GenBank/DDBJ whole genome shotgun (WGS) entry which is preliminary data.</text>
</comment>
<organism evidence="1 2">
    <name type="scientific">Phytophthora lilii</name>
    <dbReference type="NCBI Taxonomy" id="2077276"/>
    <lineage>
        <taxon>Eukaryota</taxon>
        <taxon>Sar</taxon>
        <taxon>Stramenopiles</taxon>
        <taxon>Oomycota</taxon>
        <taxon>Peronosporomycetes</taxon>
        <taxon>Peronosporales</taxon>
        <taxon>Peronosporaceae</taxon>
        <taxon>Phytophthora</taxon>
    </lineage>
</organism>
<sequence>MPVHVLVVMEDQEPSGQNVVVPEADLNSSGELLAFLENEMITQDNVLVKPRVLVEESFKFRLVGRENAIDVNAQCFRKVIDSVKNNTLYRIRKPIPFCCGIPGLGKTRMLEEGGVILRDVVKFLDATHITSIIVSYSDGYSLHPVDKLMPIEASFSWRLLYRLFFLI</sequence>
<evidence type="ECO:0000313" key="1">
    <source>
        <dbReference type="EMBL" id="GMF17046.1"/>
    </source>
</evidence>
<dbReference type="AlphaFoldDB" id="A0A9W6WUS2"/>
<gene>
    <name evidence="1" type="ORF">Plil01_000617200</name>
</gene>
<dbReference type="Proteomes" id="UP001165083">
    <property type="component" value="Unassembled WGS sequence"/>
</dbReference>